<reference evidence="3" key="1">
    <citation type="journal article" date="2020" name="Stud. Mycol.">
        <title>101 Dothideomycetes genomes: a test case for predicting lifestyles and emergence of pathogens.</title>
        <authorList>
            <person name="Haridas S."/>
            <person name="Albert R."/>
            <person name="Binder M."/>
            <person name="Bloem J."/>
            <person name="Labutti K."/>
            <person name="Salamov A."/>
            <person name="Andreopoulos B."/>
            <person name="Baker S."/>
            <person name="Barry K."/>
            <person name="Bills G."/>
            <person name="Bluhm B."/>
            <person name="Cannon C."/>
            <person name="Castanera R."/>
            <person name="Culley D."/>
            <person name="Daum C."/>
            <person name="Ezra D."/>
            <person name="Gonzalez J."/>
            <person name="Henrissat B."/>
            <person name="Kuo A."/>
            <person name="Liang C."/>
            <person name="Lipzen A."/>
            <person name="Lutzoni F."/>
            <person name="Magnuson J."/>
            <person name="Mondo S."/>
            <person name="Nolan M."/>
            <person name="Ohm R."/>
            <person name="Pangilinan J."/>
            <person name="Park H.-J."/>
            <person name="Ramirez L."/>
            <person name="Alfaro M."/>
            <person name="Sun H."/>
            <person name="Tritt A."/>
            <person name="Yoshinaga Y."/>
            <person name="Zwiers L.-H."/>
            <person name="Turgeon B."/>
            <person name="Goodwin S."/>
            <person name="Spatafora J."/>
            <person name="Crous P."/>
            <person name="Grigoriev I."/>
        </authorList>
    </citation>
    <scope>NUCLEOTIDE SEQUENCE</scope>
    <source>
        <strain evidence="3">CBS 121739</strain>
    </source>
</reference>
<feature type="region of interest" description="Disordered" evidence="1">
    <location>
        <begin position="487"/>
        <end position="613"/>
    </location>
</feature>
<protein>
    <recommendedName>
        <fullName evidence="2">PH domain-containing protein</fullName>
    </recommendedName>
</protein>
<dbReference type="InterPro" id="IPR011993">
    <property type="entry name" value="PH-like_dom_sf"/>
</dbReference>
<feature type="region of interest" description="Disordered" evidence="1">
    <location>
        <begin position="779"/>
        <end position="836"/>
    </location>
</feature>
<dbReference type="Gene3D" id="2.30.29.30">
    <property type="entry name" value="Pleckstrin-homology domain (PH domain)/Phosphotyrosine-binding domain (PTB)"/>
    <property type="match status" value="1"/>
</dbReference>
<feature type="compositionally biased region" description="Basic and acidic residues" evidence="1">
    <location>
        <begin position="700"/>
        <end position="725"/>
    </location>
</feature>
<feature type="compositionally biased region" description="Polar residues" evidence="1">
    <location>
        <begin position="488"/>
        <end position="513"/>
    </location>
</feature>
<dbReference type="RefSeq" id="XP_033599126.1">
    <property type="nucleotide sequence ID" value="XM_033749927.1"/>
</dbReference>
<evidence type="ECO:0000313" key="4">
    <source>
        <dbReference type="Proteomes" id="UP000799437"/>
    </source>
</evidence>
<dbReference type="InterPro" id="IPR058155">
    <property type="entry name" value="Skg3/CAF120-like_PH"/>
</dbReference>
<proteinExistence type="predicted"/>
<dbReference type="Pfam" id="PF25381">
    <property type="entry name" value="PH_26"/>
    <property type="match status" value="1"/>
</dbReference>
<feature type="compositionally biased region" description="Basic and acidic residues" evidence="1">
    <location>
        <begin position="966"/>
        <end position="978"/>
    </location>
</feature>
<feature type="compositionally biased region" description="Low complexity" evidence="1">
    <location>
        <begin position="29"/>
        <end position="43"/>
    </location>
</feature>
<feature type="compositionally biased region" description="Low complexity" evidence="1">
    <location>
        <begin position="64"/>
        <end position="73"/>
    </location>
</feature>
<feature type="region of interest" description="Disordered" evidence="1">
    <location>
        <begin position="631"/>
        <end position="669"/>
    </location>
</feature>
<dbReference type="SMART" id="SM00233">
    <property type="entry name" value="PH"/>
    <property type="match status" value="1"/>
</dbReference>
<dbReference type="FunFam" id="2.30.29.30:FF:000203">
    <property type="entry name" value="PH domain-containing protein"/>
    <property type="match status" value="1"/>
</dbReference>
<dbReference type="InterPro" id="IPR001849">
    <property type="entry name" value="PH_domain"/>
</dbReference>
<feature type="compositionally biased region" description="Low complexity" evidence="1">
    <location>
        <begin position="820"/>
        <end position="836"/>
    </location>
</feature>
<accession>A0A6A6W288</accession>
<dbReference type="EMBL" id="ML996575">
    <property type="protein sequence ID" value="KAF2756675.1"/>
    <property type="molecule type" value="Genomic_DNA"/>
</dbReference>
<evidence type="ECO:0000256" key="1">
    <source>
        <dbReference type="SAM" id="MobiDB-lite"/>
    </source>
</evidence>
<feature type="region of interest" description="Disordered" evidence="1">
    <location>
        <begin position="1"/>
        <end position="101"/>
    </location>
</feature>
<feature type="region of interest" description="Disordered" evidence="1">
    <location>
        <begin position="1058"/>
        <end position="1087"/>
    </location>
</feature>
<dbReference type="SUPFAM" id="SSF50729">
    <property type="entry name" value="PH domain-like"/>
    <property type="match status" value="1"/>
</dbReference>
<evidence type="ECO:0000259" key="2">
    <source>
        <dbReference type="PROSITE" id="PS50003"/>
    </source>
</evidence>
<feature type="region of interest" description="Disordered" evidence="1">
    <location>
        <begin position="934"/>
        <end position="1046"/>
    </location>
</feature>
<gene>
    <name evidence="3" type="ORF">EJ05DRAFT_72291</name>
</gene>
<name>A0A6A6W288_9PEZI</name>
<dbReference type="Proteomes" id="UP000799437">
    <property type="component" value="Unassembled WGS sequence"/>
</dbReference>
<feature type="region of interest" description="Disordered" evidence="1">
    <location>
        <begin position="697"/>
        <end position="746"/>
    </location>
</feature>
<organism evidence="3 4">
    <name type="scientific">Pseudovirgaria hyperparasitica</name>
    <dbReference type="NCBI Taxonomy" id="470096"/>
    <lineage>
        <taxon>Eukaryota</taxon>
        <taxon>Fungi</taxon>
        <taxon>Dikarya</taxon>
        <taxon>Ascomycota</taxon>
        <taxon>Pezizomycotina</taxon>
        <taxon>Dothideomycetes</taxon>
        <taxon>Dothideomycetes incertae sedis</taxon>
        <taxon>Acrospermales</taxon>
        <taxon>Acrospermaceae</taxon>
        <taxon>Pseudovirgaria</taxon>
    </lineage>
</organism>
<dbReference type="PROSITE" id="PS50003">
    <property type="entry name" value="PH_DOMAIN"/>
    <property type="match status" value="1"/>
</dbReference>
<evidence type="ECO:0000313" key="3">
    <source>
        <dbReference type="EMBL" id="KAF2756675.1"/>
    </source>
</evidence>
<feature type="domain" description="PH" evidence="2">
    <location>
        <begin position="132"/>
        <end position="252"/>
    </location>
</feature>
<dbReference type="GeneID" id="54490981"/>
<keyword evidence="4" id="KW-1185">Reference proteome</keyword>
<dbReference type="OrthoDB" id="5563754at2759"/>
<sequence length="1326" mass="145531">MAPGRARVLSFISQWGGPRLPPSTNVATSPADDAPSPSSSSSPQKVAPSTTNADVDALFPEAASTSPPLSPRSSPRHRPSRSESYTDDISQRRSSRPLSMIQTYHPPVMALEKDTLPELMPIFTYLNSHSNKLYQEGYFLMLHDLDTRGRPSPNREWSEVFAQLSGTVVSLWDAAQLDVAGADGEVIPTFINLADASIKMIPSLPMTGSSTTGQTLQNVLSVSTAANNRYLLHFNSLNSLTQWTSGIRLAMYEHTALQEAYTGSLIAGKGKTLNNIRDIMERTRMKHEDWARVRFGAGTPWRRCWCVVNPPDEKEYAKLQKTMKKRGAYDKSQPVLKGDIRFYETKKVTKRTRPIATITEAYSAYAIYPQSKPLIDQSTLVKIEGQITIHSKPESTTEGFVFVMPESHPAVSGFEIMMRFLFPVFDTFALYGRPNRLVAEPLDTRGLMFGMPKDRRYGYLELWDVASLILKDGSKTWNERQWRKQMKELTSTRMTSGPSREQSSTTNRRNTLSGRGAGVRFNENGTALSQPSTRRSSPSREEYIAAPPRRTDSAPPISFAGPKHQRSISESQYQAKRYDMNGRTSYENPSPPRYLGQGGSQASLPDGYETGDEGVARPVVPPELEAVAMGTPPPTHVAIPPAMTHKPTEKPTPMPHTSPELRRATSNVDSATLQQMADASNAPSSNYSTAGAAAAWKSSLEAREGRRSGDSDRSGRLRPDQRAFHQDQLGPRNNRLPTIPASPFIEQSDPTATAMANYEPTAPSVPEHGVPQEYQDIANTNPLGVSHGEEVYEDAPSRPLNNPGVQRKPVPGRSPLNAEALAPSAPTSSSLNSLRSNVIEPEALDRLGERERVLARAPSYSSSNYDNQSLASTDYASTDHASMKSTIRKPVPAVPARDYDRPRTGVLRTVGQVEAKPVIVGDMEYGTKPKTEAELGMPTIDFGPTYALKPEPKSRPGTSGTMMQSAHDRSRSRSRERLSAMGGAVTPDSANRLSYFGGGSPGQPSPNDSDPALDKRRSVIWQPGMGTSPAGSPAGHQSKPSLSAEEWVQQRAIAASQPHLPPRVSPASGQVNNLNGGGFHPTGRAVSGDWSQLTAGYQRNPTDRVPLRPHSRGASVMLNPQGLVNTESAKLSAREQEYVARATGTPLIELDQTKQLQRPKSSGLVGAIEAREREKRDILQSRSSSGTLVQNALQQRQQQMLQQQQHAMQQHMRANSLGNMSMLMQQNPAMMNMGVPVQQQPFSPQPFIPPYGQGIQQKSGSPSLIISMATVHLRQVAVPERHSSFKVEVLPLMLLSKYYHKPTVLVGMLNRRNNKIDTIIKEDDDT</sequence>